<organism evidence="2 3">
    <name type="scientific">Microtetraspora fusca</name>
    <dbReference type="NCBI Taxonomy" id="1997"/>
    <lineage>
        <taxon>Bacteria</taxon>
        <taxon>Bacillati</taxon>
        <taxon>Actinomycetota</taxon>
        <taxon>Actinomycetes</taxon>
        <taxon>Streptosporangiales</taxon>
        <taxon>Streptosporangiaceae</taxon>
        <taxon>Microtetraspora</taxon>
    </lineage>
</organism>
<feature type="region of interest" description="Disordered" evidence="1">
    <location>
        <begin position="342"/>
        <end position="373"/>
    </location>
</feature>
<comment type="caution">
    <text evidence="2">The sequence shown here is derived from an EMBL/GenBank/DDBJ whole genome shotgun (WGS) entry which is preliminary data.</text>
</comment>
<protein>
    <recommendedName>
        <fullName evidence="4">DUF222 domain-containing protein</fullName>
    </recommendedName>
</protein>
<sequence>MTSNEIALREQRAEIDSWVDMIRPVGQLAADLAQTEFVPDSLRGRTAAVAAAILTGREMGVGPMVALRHIHVIKGNPGQSAELMRALVLAQGHQIRYPETTDTRCVVEGRRRGEEDWTRVMFTADQAKRAKIDLGGYPEDKLVARATARLCRRIFTDVIAGMPYTTDELEDLDGATAVEPVDAAAAGSVGQAEPKRRTARRRTAAAAPAEPASAPPAEASVTAVSPQEARQAPRAQVPEPPLPGEPGYEEPPGEKEQTEEPPAPETLTRPQSRKIHALFNEIGWTDRADRLRASSTIVDRELKSSGDLTKDEAAVLIDMLERVAAGPDPAMRLGDLLAEIRDGAADPDGDEDLVDDGEPVDAEIVDGPESEDQ</sequence>
<feature type="compositionally biased region" description="Acidic residues" evidence="1">
    <location>
        <begin position="345"/>
        <end position="373"/>
    </location>
</feature>
<name>A0ABW6VJ93_MICFU</name>
<evidence type="ECO:0000313" key="2">
    <source>
        <dbReference type="EMBL" id="MFF4779431.1"/>
    </source>
</evidence>
<dbReference type="Proteomes" id="UP001602119">
    <property type="component" value="Unassembled WGS sequence"/>
</dbReference>
<evidence type="ECO:0000256" key="1">
    <source>
        <dbReference type="SAM" id="MobiDB-lite"/>
    </source>
</evidence>
<evidence type="ECO:0000313" key="3">
    <source>
        <dbReference type="Proteomes" id="UP001602119"/>
    </source>
</evidence>
<feature type="compositionally biased region" description="Low complexity" evidence="1">
    <location>
        <begin position="204"/>
        <end position="226"/>
    </location>
</feature>
<accession>A0ABW6VJ93</accession>
<proteinExistence type="predicted"/>
<dbReference type="RefSeq" id="WP_387348200.1">
    <property type="nucleotide sequence ID" value="NZ_JBIAXI010000049.1"/>
</dbReference>
<keyword evidence="3" id="KW-1185">Reference proteome</keyword>
<feature type="region of interest" description="Disordered" evidence="1">
    <location>
        <begin position="184"/>
        <end position="274"/>
    </location>
</feature>
<dbReference type="EMBL" id="JBIAXI010000049">
    <property type="protein sequence ID" value="MFF4779431.1"/>
    <property type="molecule type" value="Genomic_DNA"/>
</dbReference>
<gene>
    <name evidence="2" type="ORF">ACFY05_42110</name>
</gene>
<evidence type="ECO:0008006" key="4">
    <source>
        <dbReference type="Google" id="ProtNLM"/>
    </source>
</evidence>
<reference evidence="2 3" key="1">
    <citation type="submission" date="2024-10" db="EMBL/GenBank/DDBJ databases">
        <title>The Natural Products Discovery Center: Release of the First 8490 Sequenced Strains for Exploring Actinobacteria Biosynthetic Diversity.</title>
        <authorList>
            <person name="Kalkreuter E."/>
            <person name="Kautsar S.A."/>
            <person name="Yang D."/>
            <person name="Bader C.D."/>
            <person name="Teijaro C.N."/>
            <person name="Fluegel L."/>
            <person name="Davis C.M."/>
            <person name="Simpson J.R."/>
            <person name="Lauterbach L."/>
            <person name="Steele A.D."/>
            <person name="Gui C."/>
            <person name="Meng S."/>
            <person name="Li G."/>
            <person name="Viehrig K."/>
            <person name="Ye F."/>
            <person name="Su P."/>
            <person name="Kiefer A.F."/>
            <person name="Nichols A."/>
            <person name="Cepeda A.J."/>
            <person name="Yan W."/>
            <person name="Fan B."/>
            <person name="Jiang Y."/>
            <person name="Adhikari A."/>
            <person name="Zheng C.-J."/>
            <person name="Schuster L."/>
            <person name="Cowan T.M."/>
            <person name="Smanski M.J."/>
            <person name="Chevrette M.G."/>
            <person name="De Carvalho L.P.S."/>
            <person name="Shen B."/>
        </authorList>
    </citation>
    <scope>NUCLEOTIDE SEQUENCE [LARGE SCALE GENOMIC DNA]</scope>
    <source>
        <strain evidence="2 3">NPDC001281</strain>
    </source>
</reference>